<keyword evidence="5" id="KW-1185">Reference proteome</keyword>
<comment type="caution">
    <text evidence="4">The sequence shown here is derived from an EMBL/GenBank/DDBJ whole genome shotgun (WGS) entry which is preliminary data.</text>
</comment>
<evidence type="ECO:0000256" key="1">
    <source>
        <dbReference type="SAM" id="MobiDB-lite"/>
    </source>
</evidence>
<reference evidence="4" key="2">
    <citation type="submission" date="2023-06" db="EMBL/GenBank/DDBJ databases">
        <authorList>
            <person name="Zeman M."/>
            <person name="Kubasova T."/>
            <person name="Jahodarova E."/>
            <person name="Nykrynova M."/>
            <person name="Rychlik I."/>
        </authorList>
    </citation>
    <scope>NUCLEOTIDE SEQUENCE</scope>
    <source>
        <strain evidence="4">ET39</strain>
    </source>
</reference>
<reference evidence="4" key="1">
    <citation type="submission" date="2023-06" db="EMBL/GenBank/DDBJ databases">
        <title>Identification and characterization of horizontal gene transfer across gut microbiota members of farm animals based on homology search.</title>
        <authorList>
            <person name="Schwarzerova J."/>
            <person name="Nykrynova M."/>
            <person name="Jureckova K."/>
            <person name="Cejkova D."/>
            <person name="Rychlik I."/>
        </authorList>
    </citation>
    <scope>NUCLEOTIDE SEQUENCE</scope>
    <source>
        <strain evidence="4">ET39</strain>
    </source>
</reference>
<feature type="domain" description="Anti-sigma factor RsgI-like middle" evidence="3">
    <location>
        <begin position="85"/>
        <end position="191"/>
    </location>
</feature>
<proteinExistence type="predicted"/>
<feature type="compositionally biased region" description="Acidic residues" evidence="1">
    <location>
        <begin position="277"/>
        <end position="292"/>
    </location>
</feature>
<evidence type="ECO:0000313" key="4">
    <source>
        <dbReference type="EMBL" id="MDM8156763.1"/>
    </source>
</evidence>
<evidence type="ECO:0000256" key="2">
    <source>
        <dbReference type="SAM" id="Phobius"/>
    </source>
</evidence>
<evidence type="ECO:0000313" key="5">
    <source>
        <dbReference type="Proteomes" id="UP001529340"/>
    </source>
</evidence>
<dbReference type="RefSeq" id="WP_289607229.1">
    <property type="nucleotide sequence ID" value="NZ_JAUDCG010000012.1"/>
</dbReference>
<dbReference type="Proteomes" id="UP001529340">
    <property type="component" value="Unassembled WGS sequence"/>
</dbReference>
<feature type="transmembrane region" description="Helical" evidence="2">
    <location>
        <begin position="57"/>
        <end position="78"/>
    </location>
</feature>
<keyword evidence="2" id="KW-1133">Transmembrane helix</keyword>
<evidence type="ECO:0000259" key="3">
    <source>
        <dbReference type="Pfam" id="PF23750"/>
    </source>
</evidence>
<dbReference type="InterPro" id="IPR055431">
    <property type="entry name" value="RsgI_M"/>
</dbReference>
<feature type="region of interest" description="Disordered" evidence="1">
    <location>
        <begin position="199"/>
        <end position="312"/>
    </location>
</feature>
<keyword evidence="2" id="KW-0812">Transmembrane</keyword>
<gene>
    <name evidence="4" type="ORF">QUV96_03815</name>
</gene>
<dbReference type="EMBL" id="JAUDCG010000012">
    <property type="protein sequence ID" value="MDM8156763.1"/>
    <property type="molecule type" value="Genomic_DNA"/>
</dbReference>
<sequence>MRYIVMERHPGYVVLLDEEGRFVKAADFSYTIGETIVDPVLMREERASTPHFRWKPAVVSLMAACVLLVVGFFGYDYYVNNQTLYSSIYLRINPEVRMDLNRRGNVIHLEGTNADGKALLEGYDGYGKDKLTVSDELIDRAIEMGYLSAGGQISFSIDAPQEALFQEYGAQLRSEVEEHLKGQEGMTVVIIAYGDSIPTTSGSGSSTQAPAGEETVNASDDVQQETRPENTPPTPSKGGSSQSGSSAGTSDYGDGSYGDHTPAAPSTPVTPPKEEPIESDSSYEEDDAEGDSGYDSSTENDSAYEGASGYDD</sequence>
<accession>A0ABT7UCN1</accession>
<dbReference type="Pfam" id="PF23750">
    <property type="entry name" value="RsgI_M"/>
    <property type="match status" value="1"/>
</dbReference>
<organism evidence="4 5">
    <name type="scientific">Amedibacillus dolichus</name>
    <dbReference type="NCBI Taxonomy" id="31971"/>
    <lineage>
        <taxon>Bacteria</taxon>
        <taxon>Bacillati</taxon>
        <taxon>Bacillota</taxon>
        <taxon>Erysipelotrichia</taxon>
        <taxon>Erysipelotrichales</taxon>
        <taxon>Erysipelotrichaceae</taxon>
        <taxon>Amedibacillus</taxon>
    </lineage>
</organism>
<protein>
    <recommendedName>
        <fullName evidence="3">Anti-sigma factor RsgI-like middle domain-containing protein</fullName>
    </recommendedName>
</protein>
<name>A0ABT7UCN1_9FIRM</name>
<feature type="compositionally biased region" description="Low complexity" evidence="1">
    <location>
        <begin position="236"/>
        <end position="267"/>
    </location>
</feature>
<keyword evidence="2" id="KW-0472">Membrane</keyword>